<protein>
    <submittedName>
        <fullName evidence="1">Uncharacterized protein</fullName>
    </submittedName>
</protein>
<organism evidence="1">
    <name type="scientific">Hemiselmis andersenii</name>
    <name type="common">Cryptophyte alga</name>
    <dbReference type="NCBI Taxonomy" id="464988"/>
    <lineage>
        <taxon>Eukaryota</taxon>
        <taxon>Cryptophyceae</taxon>
        <taxon>Cryptomonadales</taxon>
        <taxon>Hemiselmidaceae</taxon>
        <taxon>Hemiselmis</taxon>
    </lineage>
</organism>
<dbReference type="AlphaFoldDB" id="A0A6T8LD74"/>
<sequence length="232" mass="26368">MDYNLGDRKNCLIGNWNEEHSLHSYAGHYRTAPTAGMTHVRCIEHSVRYDSSELMSSHNKDFSNPKDPLNPLVYKPQSCIGARERLINAKLAGVQPDLHKDEDRPQRDWATTHKVSYQTPVDDEEFRTTKGGRRMRTQDNVPRDFRDRTFLLEHNILSPHICLEGGDKAAGGPEADRLAELQERDVPITIYSANVGKFEASNYSEGVNPFGKHSGFSQPIEEYIRGGTWKDL</sequence>
<gene>
    <name evidence="1" type="ORF">HAND1043_LOCUS12005</name>
</gene>
<accession>A0A6T8LD74</accession>
<proteinExistence type="predicted"/>
<evidence type="ECO:0000313" key="1">
    <source>
        <dbReference type="EMBL" id="CAD8745510.1"/>
    </source>
</evidence>
<dbReference type="EMBL" id="HBFK01019380">
    <property type="protein sequence ID" value="CAD8745510.1"/>
    <property type="molecule type" value="Transcribed_RNA"/>
</dbReference>
<name>A0A6T8LD74_HEMAN</name>
<reference evidence="1" key="1">
    <citation type="submission" date="2021-01" db="EMBL/GenBank/DDBJ databases">
        <authorList>
            <person name="Corre E."/>
            <person name="Pelletier E."/>
            <person name="Niang G."/>
            <person name="Scheremetjew M."/>
            <person name="Finn R."/>
            <person name="Kale V."/>
            <person name="Holt S."/>
            <person name="Cochrane G."/>
            <person name="Meng A."/>
            <person name="Brown T."/>
            <person name="Cohen L."/>
        </authorList>
    </citation>
    <scope>NUCLEOTIDE SEQUENCE</scope>
    <source>
        <strain evidence="1">CCMP441</strain>
    </source>
</reference>